<evidence type="ECO:0000259" key="2">
    <source>
        <dbReference type="Pfam" id="PF25829"/>
    </source>
</evidence>
<name>A0A1U7ZHT2_NELNU</name>
<keyword evidence="3" id="KW-1185">Reference proteome</keyword>
<dbReference type="KEGG" id="nnu:104594692"/>
<dbReference type="PANTHER" id="PTHR33780:SF3">
    <property type="entry name" value="EXPRESSED PROTEIN"/>
    <property type="match status" value="1"/>
</dbReference>
<dbReference type="GeneID" id="104594692"/>
<protein>
    <submittedName>
        <fullName evidence="4">Uncharacterized protein LOC104594692</fullName>
    </submittedName>
</protein>
<sequence length="143" mass="16182">MMILLQPLAILADKKCKRCGLYEEDTIKSDDVFDEWELCASDFIAPDGYYVHFKDKEFNATFLCPQCMLLEDGSDHISGSHGGVNAFWVIVIGVLISIVSILGAVASYKYWKKKKREQDHARFLKLFEDGDEIDDELGLGNPI</sequence>
<feature type="domain" description="DUF7953" evidence="2">
    <location>
        <begin position="5"/>
        <end position="65"/>
    </location>
</feature>
<reference evidence="4" key="1">
    <citation type="submission" date="2025-08" db="UniProtKB">
        <authorList>
            <consortium name="RefSeq"/>
        </authorList>
    </citation>
    <scope>IDENTIFICATION</scope>
</reference>
<dbReference type="InParanoid" id="A0A1U7ZHT2"/>
<keyword evidence="1" id="KW-0472">Membrane</keyword>
<dbReference type="OrthoDB" id="2014701at2759"/>
<dbReference type="RefSeq" id="XP_010253412.1">
    <property type="nucleotide sequence ID" value="XM_010255110.2"/>
</dbReference>
<keyword evidence="1" id="KW-0812">Transmembrane</keyword>
<evidence type="ECO:0000313" key="4">
    <source>
        <dbReference type="RefSeq" id="XP_010253412.1"/>
    </source>
</evidence>
<proteinExistence type="predicted"/>
<gene>
    <name evidence="4" type="primary">LOC104594692</name>
</gene>
<dbReference type="Pfam" id="PF25829">
    <property type="entry name" value="DUF7953"/>
    <property type="match status" value="1"/>
</dbReference>
<dbReference type="OMA" id="DHISGSH"/>
<dbReference type="InterPro" id="IPR057713">
    <property type="entry name" value="DUF7953"/>
</dbReference>
<feature type="transmembrane region" description="Helical" evidence="1">
    <location>
        <begin position="86"/>
        <end position="108"/>
    </location>
</feature>
<dbReference type="PANTHER" id="PTHR33780">
    <property type="entry name" value="EXPRESSED PROTEIN"/>
    <property type="match status" value="1"/>
</dbReference>
<dbReference type="AlphaFoldDB" id="A0A1U7ZHT2"/>
<dbReference type="eggNOG" id="ENOG502QVJB">
    <property type="taxonomic scope" value="Eukaryota"/>
</dbReference>
<keyword evidence="1" id="KW-1133">Transmembrane helix</keyword>
<organism evidence="3 4">
    <name type="scientific">Nelumbo nucifera</name>
    <name type="common">Sacred lotus</name>
    <dbReference type="NCBI Taxonomy" id="4432"/>
    <lineage>
        <taxon>Eukaryota</taxon>
        <taxon>Viridiplantae</taxon>
        <taxon>Streptophyta</taxon>
        <taxon>Embryophyta</taxon>
        <taxon>Tracheophyta</taxon>
        <taxon>Spermatophyta</taxon>
        <taxon>Magnoliopsida</taxon>
        <taxon>Proteales</taxon>
        <taxon>Nelumbonaceae</taxon>
        <taxon>Nelumbo</taxon>
    </lineage>
</organism>
<accession>A0A1U7ZHT2</accession>
<evidence type="ECO:0000256" key="1">
    <source>
        <dbReference type="SAM" id="Phobius"/>
    </source>
</evidence>
<dbReference type="Proteomes" id="UP000189703">
    <property type="component" value="Unplaced"/>
</dbReference>
<evidence type="ECO:0000313" key="3">
    <source>
        <dbReference type="Proteomes" id="UP000189703"/>
    </source>
</evidence>